<dbReference type="EMBL" id="CP116613">
    <property type="protein sequence ID" value="WCF99569.1"/>
    <property type="molecule type" value="Genomic_DNA"/>
</dbReference>
<sequence length="70" mass="8044">MLLRKSLRPEAVRANGTVDQLTESFFFRRSVIGRRKEPDDHTERTAQVNQAQPEYRDFSLQGAQTVALPL</sequence>
<name>A0AAE9X7Q9_PORGN</name>
<reference evidence="2" key="1">
    <citation type="submission" date="2023-01" db="EMBL/GenBank/DDBJ databases">
        <title>Phages are important unrecognized players in the ecology of the oral pathogen Porphyromonas gingivalis.</title>
        <authorList>
            <person name="Matrishin C.B."/>
            <person name="Kauffman K.M."/>
        </authorList>
    </citation>
    <scope>NUCLEOTIDE SEQUENCE</scope>
    <source>
        <strain evidence="2">HG1691old</strain>
    </source>
</reference>
<proteinExistence type="predicted"/>
<dbReference type="AlphaFoldDB" id="A0AAE9X7Q9"/>
<dbReference type="Proteomes" id="UP001179540">
    <property type="component" value="Chromosome"/>
</dbReference>
<evidence type="ECO:0000313" key="2">
    <source>
        <dbReference type="EMBL" id="WCF99569.1"/>
    </source>
</evidence>
<evidence type="ECO:0000256" key="1">
    <source>
        <dbReference type="SAM" id="MobiDB-lite"/>
    </source>
</evidence>
<gene>
    <name evidence="2" type="ORF">NY149_02735</name>
</gene>
<feature type="region of interest" description="Disordered" evidence="1">
    <location>
        <begin position="36"/>
        <end position="55"/>
    </location>
</feature>
<organism evidence="2 3">
    <name type="scientific">Porphyromonas gingivalis</name>
    <name type="common">Bacteroides gingivalis</name>
    <dbReference type="NCBI Taxonomy" id="837"/>
    <lineage>
        <taxon>Bacteria</taxon>
        <taxon>Pseudomonadati</taxon>
        <taxon>Bacteroidota</taxon>
        <taxon>Bacteroidia</taxon>
        <taxon>Bacteroidales</taxon>
        <taxon>Porphyromonadaceae</taxon>
        <taxon>Porphyromonas</taxon>
    </lineage>
</organism>
<protein>
    <submittedName>
        <fullName evidence="2">Uncharacterized protein</fullName>
    </submittedName>
</protein>
<evidence type="ECO:0000313" key="3">
    <source>
        <dbReference type="Proteomes" id="UP001179540"/>
    </source>
</evidence>
<dbReference type="RefSeq" id="WP_193745769.1">
    <property type="nucleotide sequence ID" value="NZ_BCBV01000027.1"/>
</dbReference>
<accession>A0AAE9X7Q9</accession>